<dbReference type="EMBL" id="QSLN01000030">
    <property type="protein sequence ID" value="RDV80745.1"/>
    <property type="molecule type" value="Genomic_DNA"/>
</dbReference>
<dbReference type="Proteomes" id="UP000256329">
    <property type="component" value="Unassembled WGS sequence"/>
</dbReference>
<dbReference type="InterPro" id="IPR052906">
    <property type="entry name" value="Type_IV_Methyl-Rstrct_Enzyme"/>
</dbReference>
<dbReference type="GO" id="GO:0009307">
    <property type="term" value="P:DNA restriction-modification system"/>
    <property type="evidence" value="ECO:0007669"/>
    <property type="project" value="InterPro"/>
</dbReference>
<keyword evidence="3" id="KW-0255">Endonuclease</keyword>
<keyword evidence="3" id="KW-0378">Hydrolase</keyword>
<dbReference type="PANTHER" id="PTHR30015">
    <property type="entry name" value="MRR RESTRICTION SYSTEM PROTEIN"/>
    <property type="match status" value="1"/>
</dbReference>
<dbReference type="InterPro" id="IPR011335">
    <property type="entry name" value="Restrct_endonuc-II-like"/>
</dbReference>
<evidence type="ECO:0000313" key="4">
    <source>
        <dbReference type="Proteomes" id="UP000256329"/>
    </source>
</evidence>
<dbReference type="OrthoDB" id="9813328at2"/>
<feature type="transmembrane region" description="Helical" evidence="1">
    <location>
        <begin position="12"/>
        <end position="31"/>
    </location>
</feature>
<name>A0A3D8P0V5_9THEO</name>
<dbReference type="SUPFAM" id="SSF52980">
    <property type="entry name" value="Restriction endonuclease-like"/>
    <property type="match status" value="1"/>
</dbReference>
<dbReference type="AlphaFoldDB" id="A0A3D8P0V5"/>
<feature type="domain" description="Restriction endonuclease type IV Mrr" evidence="2">
    <location>
        <begin position="55"/>
        <end position="164"/>
    </location>
</feature>
<keyword evidence="1" id="KW-0472">Membrane</keyword>
<keyword evidence="4" id="KW-1185">Reference proteome</keyword>
<evidence type="ECO:0000259" key="2">
    <source>
        <dbReference type="Pfam" id="PF04471"/>
    </source>
</evidence>
<sequence length="172" mass="19121">MPPDIFWEGMKGFFAVLLAIGLPLLFLVLLVEGIRSLPGWLLELRARRAGLYEVDAMSGHEFEVWLEELFRRLGYHVRRVGGGGDGGADLILTGPDGKRIAVQAKKLRSGRVGVAAVSEVLRGQKIYNCTEAWVVTNRGFTEQALEQAPKCGVKLLDRKDLVRLSEAVRLHR</sequence>
<dbReference type="Pfam" id="PF04471">
    <property type="entry name" value="Mrr_cat"/>
    <property type="match status" value="1"/>
</dbReference>
<keyword evidence="1" id="KW-0812">Transmembrane</keyword>
<dbReference type="GO" id="GO:0015666">
    <property type="term" value="F:restriction endodeoxyribonuclease activity"/>
    <property type="evidence" value="ECO:0007669"/>
    <property type="project" value="TreeGrafter"/>
</dbReference>
<evidence type="ECO:0000313" key="3">
    <source>
        <dbReference type="EMBL" id="RDV80745.1"/>
    </source>
</evidence>
<dbReference type="GO" id="GO:0003677">
    <property type="term" value="F:DNA binding"/>
    <property type="evidence" value="ECO:0007669"/>
    <property type="project" value="InterPro"/>
</dbReference>
<dbReference type="InterPro" id="IPR007560">
    <property type="entry name" value="Restrct_endonuc_IV_Mrr"/>
</dbReference>
<gene>
    <name evidence="3" type="ORF">DXX99_10465</name>
</gene>
<dbReference type="InterPro" id="IPR011856">
    <property type="entry name" value="tRNA_endonuc-like_dom_sf"/>
</dbReference>
<dbReference type="RefSeq" id="WP_115793423.1">
    <property type="nucleotide sequence ID" value="NZ_QSLN01000030.1"/>
</dbReference>
<reference evidence="3 4" key="1">
    <citation type="submission" date="2018-08" db="EMBL/GenBank/DDBJ databases">
        <title>Form III RuBisCO-mediated autotrophy in Thermodesulfobium bacteria.</title>
        <authorList>
            <person name="Toshchakov S.V."/>
            <person name="Kublanov I.V."/>
            <person name="Frolov E."/>
            <person name="Bonch-Osmolovskaya E.A."/>
            <person name="Tourova T.P."/>
            <person name="Chernych N.A."/>
            <person name="Lebedinsky A.V."/>
        </authorList>
    </citation>
    <scope>NUCLEOTIDE SEQUENCE [LARGE SCALE GENOMIC DNA]</scope>
    <source>
        <strain evidence="3 4">SR</strain>
    </source>
</reference>
<proteinExistence type="predicted"/>
<keyword evidence="3" id="KW-0540">Nuclease</keyword>
<organism evidence="3 4">
    <name type="scientific">Ammonifex thiophilus</name>
    <dbReference type="NCBI Taxonomy" id="444093"/>
    <lineage>
        <taxon>Bacteria</taxon>
        <taxon>Bacillati</taxon>
        <taxon>Bacillota</taxon>
        <taxon>Clostridia</taxon>
        <taxon>Thermoanaerobacterales</taxon>
        <taxon>Thermoanaerobacteraceae</taxon>
        <taxon>Ammonifex</taxon>
    </lineage>
</organism>
<comment type="caution">
    <text evidence="3">The sequence shown here is derived from an EMBL/GenBank/DDBJ whole genome shotgun (WGS) entry which is preliminary data.</text>
</comment>
<dbReference type="PANTHER" id="PTHR30015:SF6">
    <property type="entry name" value="SLL1429 PROTEIN"/>
    <property type="match status" value="1"/>
</dbReference>
<accession>A0A3D8P0V5</accession>
<evidence type="ECO:0000256" key="1">
    <source>
        <dbReference type="SAM" id="Phobius"/>
    </source>
</evidence>
<protein>
    <submittedName>
        <fullName evidence="3">Restriction endonuclease</fullName>
    </submittedName>
</protein>
<dbReference type="Gene3D" id="3.40.1350.10">
    <property type="match status" value="1"/>
</dbReference>
<keyword evidence="1" id="KW-1133">Transmembrane helix</keyword>